<evidence type="ECO:0000313" key="3">
    <source>
        <dbReference type="Proteomes" id="UP000189295"/>
    </source>
</evidence>
<gene>
    <name evidence="2" type="ORF">BLL36_18110</name>
</gene>
<feature type="region of interest" description="Disordered" evidence="1">
    <location>
        <begin position="228"/>
        <end position="249"/>
    </location>
</feature>
<name>A0A1V2K5S8_PSECE</name>
<evidence type="ECO:0000313" key="2">
    <source>
        <dbReference type="EMBL" id="ONH52790.1"/>
    </source>
</evidence>
<sequence>MSIIRAPRPEGNFYLLNKAISEDQRLSWGARGMLVFLLGKPDHWEVSTHHLIGQTKDCLGKASGRDAVRGLIRELEQAGYLQIFLERAEGGEFGGRSYTVSESPATDYPGPVEPSPVNPPLVSIEGKQGLNKAASTERPMVEKGLAEAFEVFWKLYPNKKSKKDARKAWEKLRPSAELRQTLMTSLGSHRVSRDWTKDDGQFVPMASTWLNGERWTDVLKPGTAAGQAFNNLPDHTPDMYQGGDDEPAF</sequence>
<evidence type="ECO:0000256" key="1">
    <source>
        <dbReference type="SAM" id="MobiDB-lite"/>
    </source>
</evidence>
<dbReference type="EMBL" id="MNPW01000008">
    <property type="protein sequence ID" value="ONH52790.1"/>
    <property type="molecule type" value="Genomic_DNA"/>
</dbReference>
<organism evidence="2 3">
    <name type="scientific">Pseudomonas cedrina subsp. cedrina</name>
    <dbReference type="NCBI Taxonomy" id="76762"/>
    <lineage>
        <taxon>Bacteria</taxon>
        <taxon>Pseudomonadati</taxon>
        <taxon>Pseudomonadota</taxon>
        <taxon>Gammaproteobacteria</taxon>
        <taxon>Pseudomonadales</taxon>
        <taxon>Pseudomonadaceae</taxon>
        <taxon>Pseudomonas</taxon>
    </lineage>
</organism>
<evidence type="ECO:0008006" key="4">
    <source>
        <dbReference type="Google" id="ProtNLM"/>
    </source>
</evidence>
<dbReference type="AlphaFoldDB" id="A0A1V2K5S8"/>
<proteinExistence type="predicted"/>
<dbReference type="RefSeq" id="WP_076952780.1">
    <property type="nucleotide sequence ID" value="NZ_MNPW01000008.1"/>
</dbReference>
<protein>
    <recommendedName>
        <fullName evidence="4">Helix-turn-helix domain-containing protein</fullName>
    </recommendedName>
</protein>
<comment type="caution">
    <text evidence="2">The sequence shown here is derived from an EMBL/GenBank/DDBJ whole genome shotgun (WGS) entry which is preliminary data.</text>
</comment>
<reference evidence="2 3" key="1">
    <citation type="submission" date="2016-10" db="EMBL/GenBank/DDBJ databases">
        <title>Pseudomonas lactis sp. nov. and Pseudomonas paralactis sp. nov., isolated from bovine raw milk.</title>
        <authorList>
            <person name="Von Neubeck M."/>
            <person name="Huptas C."/>
            <person name="Glueck C."/>
            <person name="Krewinkel M."/>
            <person name="Stoeckel M."/>
            <person name="Stressler T."/>
            <person name="Fischer L."/>
            <person name="Hinrichs J."/>
            <person name="Scherer S."/>
            <person name="Wenning M."/>
        </authorList>
    </citation>
    <scope>NUCLEOTIDE SEQUENCE [LARGE SCALE GENOMIC DNA]</scope>
    <source>
        <strain evidence="2 3">DSM 17516</strain>
    </source>
</reference>
<accession>A0A1V2K5S8</accession>
<dbReference type="Proteomes" id="UP000189295">
    <property type="component" value="Unassembled WGS sequence"/>
</dbReference>